<keyword evidence="2" id="KW-0378">Hydrolase</keyword>
<feature type="chain" id="PRO_5038466922" evidence="3">
    <location>
        <begin position="22"/>
        <end position="467"/>
    </location>
</feature>
<dbReference type="InterPro" id="IPR000073">
    <property type="entry name" value="AB_hydrolase_1"/>
</dbReference>
<dbReference type="GO" id="GO:0016787">
    <property type="term" value="F:hydrolase activity"/>
    <property type="evidence" value="ECO:0007669"/>
    <property type="project" value="UniProtKB-KW"/>
</dbReference>
<dbReference type="EMBL" id="FNON01000003">
    <property type="protein sequence ID" value="SDX56926.1"/>
    <property type="molecule type" value="Genomic_DNA"/>
</dbReference>
<organism evidence="6 7">
    <name type="scientific">Amycolatopsis xylanica</name>
    <dbReference type="NCBI Taxonomy" id="589385"/>
    <lineage>
        <taxon>Bacteria</taxon>
        <taxon>Bacillati</taxon>
        <taxon>Actinomycetota</taxon>
        <taxon>Actinomycetes</taxon>
        <taxon>Pseudonocardiales</taxon>
        <taxon>Pseudonocardiaceae</taxon>
        <taxon>Amycolatopsis</taxon>
    </lineage>
</organism>
<feature type="domain" description="AB hydrolase-1" evidence="4">
    <location>
        <begin position="78"/>
        <end position="269"/>
    </location>
</feature>
<evidence type="ECO:0000256" key="2">
    <source>
        <dbReference type="ARBA" id="ARBA00022801"/>
    </source>
</evidence>
<evidence type="ECO:0000313" key="7">
    <source>
        <dbReference type="Proteomes" id="UP000199515"/>
    </source>
</evidence>
<evidence type="ECO:0000256" key="1">
    <source>
        <dbReference type="ARBA" id="ARBA00010088"/>
    </source>
</evidence>
<dbReference type="AlphaFoldDB" id="A0A1H3CS41"/>
<dbReference type="InterPro" id="IPR013595">
    <property type="entry name" value="Pept_S33_TAP-like_C"/>
</dbReference>
<dbReference type="STRING" id="589385.SAMN05421504_103129"/>
<gene>
    <name evidence="6" type="ORF">SAMN05421504_103129</name>
</gene>
<feature type="signal peptide" evidence="3">
    <location>
        <begin position="1"/>
        <end position="21"/>
    </location>
</feature>
<name>A0A1H3CS41_9PSEU</name>
<dbReference type="PANTHER" id="PTHR43248">
    <property type="entry name" value="2-SUCCINYL-6-HYDROXY-2,4-CYCLOHEXADIENE-1-CARBOXYLATE SYNTHASE"/>
    <property type="match status" value="1"/>
</dbReference>
<dbReference type="Pfam" id="PF00561">
    <property type="entry name" value="Abhydrolase_1"/>
    <property type="match status" value="1"/>
</dbReference>
<reference evidence="6 7" key="1">
    <citation type="submission" date="2016-10" db="EMBL/GenBank/DDBJ databases">
        <authorList>
            <person name="de Groot N.N."/>
        </authorList>
    </citation>
    <scope>NUCLEOTIDE SEQUENCE [LARGE SCALE GENOMIC DNA]</scope>
    <source>
        <strain evidence="6 7">CPCC 202699</strain>
    </source>
</reference>
<dbReference type="Pfam" id="PF08386">
    <property type="entry name" value="Abhydrolase_4"/>
    <property type="match status" value="1"/>
</dbReference>
<keyword evidence="3" id="KW-0732">Signal</keyword>
<sequence length="467" mass="49898">MMILRRMVVALVVLVAGVAPAEAAAPPGRVQWRPCPQDATADCATLLLPIDYADPKLGTFPLAVARRKATDPAKRTGVLMLNPGGPGASGVNLALKSDQLLGAEVRARFDVIAFDPRGVAGSAPIRCSNSLLGQNPGEPHDQTGFTALAAYNQKLRADCRRQSGPIFDHADTLSVVRDMDALQAALGEEKVNFLGFSYGTQIGQQYAQLFGDRVRAMVLDGNMDHSLSLDRFLPTAAAAGEDAFRAFASWCEAESACALHGKPVLEHFSKLLDLADQGGLVEDGGGAASTFYVIQAVYSRLVAGDMPGLANWISTLHPGFAARQASSTVTANPRAAIFCQDWTPRITDYADWQRIVRGERGAAPHLRYSSEAREAALSCVGWPRKANNPPAPVRFGSGPAILLVNPAHDPATGYAWAEGLHRQTANRTVLLRADLIGHTAYPRTECVRAAVENYLVELAIPAQLTCP</sequence>
<dbReference type="InterPro" id="IPR029058">
    <property type="entry name" value="AB_hydrolase_fold"/>
</dbReference>
<feature type="domain" description="Peptidase S33 tripeptidyl aminopeptidase-like C-terminal" evidence="5">
    <location>
        <begin position="371"/>
        <end position="463"/>
    </location>
</feature>
<accession>A0A1H3CS41</accession>
<evidence type="ECO:0000313" key="6">
    <source>
        <dbReference type="EMBL" id="SDX56926.1"/>
    </source>
</evidence>
<evidence type="ECO:0000259" key="4">
    <source>
        <dbReference type="Pfam" id="PF00561"/>
    </source>
</evidence>
<proteinExistence type="inferred from homology"/>
<comment type="similarity">
    <text evidence="1">Belongs to the peptidase S33 family.</text>
</comment>
<dbReference type="Gene3D" id="3.40.50.1820">
    <property type="entry name" value="alpha/beta hydrolase"/>
    <property type="match status" value="1"/>
</dbReference>
<evidence type="ECO:0000259" key="5">
    <source>
        <dbReference type="Pfam" id="PF08386"/>
    </source>
</evidence>
<dbReference type="OrthoDB" id="4006962at2"/>
<evidence type="ECO:0000256" key="3">
    <source>
        <dbReference type="SAM" id="SignalP"/>
    </source>
</evidence>
<dbReference type="PANTHER" id="PTHR43248:SF25">
    <property type="entry name" value="AB HYDROLASE-1 DOMAIN-CONTAINING PROTEIN-RELATED"/>
    <property type="match status" value="1"/>
</dbReference>
<dbReference type="InterPro" id="IPR051601">
    <property type="entry name" value="Serine_prot/Carboxylest_S33"/>
</dbReference>
<dbReference type="SUPFAM" id="SSF53474">
    <property type="entry name" value="alpha/beta-Hydrolases"/>
    <property type="match status" value="1"/>
</dbReference>
<dbReference type="Proteomes" id="UP000199515">
    <property type="component" value="Unassembled WGS sequence"/>
</dbReference>
<protein>
    <submittedName>
        <fullName evidence="6">TAP-like protein</fullName>
    </submittedName>
</protein>
<keyword evidence="7" id="KW-1185">Reference proteome</keyword>